<dbReference type="InterPro" id="IPR036876">
    <property type="entry name" value="UVR_dom_sf"/>
</dbReference>
<accession>A0A330LUF1</accession>
<evidence type="ECO:0000256" key="5">
    <source>
        <dbReference type="ARBA" id="ARBA00022881"/>
    </source>
</evidence>
<dbReference type="FunFam" id="4.10.860.10:FF:000002">
    <property type="entry name" value="UvrABC system protein C"/>
    <property type="match status" value="1"/>
</dbReference>
<feature type="domain" description="UvrC family homology region profile" evidence="16">
    <location>
        <begin position="263"/>
        <end position="489"/>
    </location>
</feature>
<dbReference type="NCBIfam" id="TIGR00194">
    <property type="entry name" value="uvrC"/>
    <property type="match status" value="1"/>
</dbReference>
<evidence type="ECO:0000256" key="4">
    <source>
        <dbReference type="ARBA" id="ARBA00022769"/>
    </source>
</evidence>
<dbReference type="Pfam" id="PF01541">
    <property type="entry name" value="GIY-YIG"/>
    <property type="match status" value="1"/>
</dbReference>
<keyword evidence="5 13" id="KW-0267">Excision nuclease</keyword>
<dbReference type="CDD" id="cd10434">
    <property type="entry name" value="GIY-YIG_UvrC_Cho"/>
    <property type="match status" value="1"/>
</dbReference>
<keyword evidence="3 13" id="KW-0227">DNA damage</keyword>
<keyword evidence="17" id="KW-0540">Nuclease</keyword>
<reference evidence="18" key="1">
    <citation type="submission" date="2018-05" db="EMBL/GenBank/DDBJ databases">
        <authorList>
            <person name="Cea G.-C."/>
            <person name="William W."/>
        </authorList>
    </citation>
    <scope>NUCLEOTIDE SEQUENCE [LARGE SCALE GENOMIC DNA]</scope>
    <source>
        <strain evidence="18">DB21MT 5</strain>
    </source>
</reference>
<dbReference type="PROSITE" id="PS50165">
    <property type="entry name" value="UVRC"/>
    <property type="match status" value="1"/>
</dbReference>
<dbReference type="InterPro" id="IPR004791">
    <property type="entry name" value="UvrC"/>
</dbReference>
<evidence type="ECO:0000313" key="18">
    <source>
        <dbReference type="Proteomes" id="UP000250163"/>
    </source>
</evidence>
<dbReference type="RefSeq" id="WP_112717993.1">
    <property type="nucleotide sequence ID" value="NZ_LS483250.1"/>
</dbReference>
<evidence type="ECO:0000259" key="16">
    <source>
        <dbReference type="PROSITE" id="PS50165"/>
    </source>
</evidence>
<protein>
    <recommendedName>
        <fullName evidence="11 13">UvrABC system protein C</fullName>
        <shortName evidence="13">Protein UvrC</shortName>
    </recommendedName>
    <alternativeName>
        <fullName evidence="12 13">Excinuclease ABC subunit C</fullName>
    </alternativeName>
</protein>
<dbReference type="InterPro" id="IPR003583">
    <property type="entry name" value="Hlx-hairpin-Hlx_DNA-bd_motif"/>
</dbReference>
<dbReference type="Gene3D" id="3.40.1440.10">
    <property type="entry name" value="GIY-YIG endonuclease"/>
    <property type="match status" value="1"/>
</dbReference>
<keyword evidence="17" id="KW-0378">Hydrolase</keyword>
<organism evidence="17 18">
    <name type="scientific">Moritella yayanosii</name>
    <dbReference type="NCBI Taxonomy" id="69539"/>
    <lineage>
        <taxon>Bacteria</taxon>
        <taxon>Pseudomonadati</taxon>
        <taxon>Pseudomonadota</taxon>
        <taxon>Gammaproteobacteria</taxon>
        <taxon>Alteromonadales</taxon>
        <taxon>Moritellaceae</taxon>
        <taxon>Moritella</taxon>
    </lineage>
</organism>
<dbReference type="InterPro" id="IPR050066">
    <property type="entry name" value="UvrABC_protein_C"/>
</dbReference>
<dbReference type="GO" id="GO:0006289">
    <property type="term" value="P:nucleotide-excision repair"/>
    <property type="evidence" value="ECO:0007669"/>
    <property type="project" value="UniProtKB-UniRule"/>
</dbReference>
<keyword evidence="6 13" id="KW-0234">DNA repair</keyword>
<evidence type="ECO:0000259" key="14">
    <source>
        <dbReference type="PROSITE" id="PS50151"/>
    </source>
</evidence>
<dbReference type="Pfam" id="PF02151">
    <property type="entry name" value="UVR"/>
    <property type="match status" value="1"/>
</dbReference>
<dbReference type="InterPro" id="IPR038476">
    <property type="entry name" value="UvrC_RNase_H_dom_sf"/>
</dbReference>
<evidence type="ECO:0000256" key="11">
    <source>
        <dbReference type="ARBA" id="ARBA00067419"/>
    </source>
</evidence>
<proteinExistence type="inferred from homology"/>
<dbReference type="FunFam" id="1.10.150.20:FF:000005">
    <property type="entry name" value="UvrABC system protein C"/>
    <property type="match status" value="1"/>
</dbReference>
<name>A0A330LUF1_9GAMM</name>
<evidence type="ECO:0000256" key="2">
    <source>
        <dbReference type="ARBA" id="ARBA00022490"/>
    </source>
</evidence>
<dbReference type="SUPFAM" id="SSF47781">
    <property type="entry name" value="RuvA domain 2-like"/>
    <property type="match status" value="1"/>
</dbReference>
<dbReference type="Pfam" id="PF14520">
    <property type="entry name" value="HHH_5"/>
    <property type="match status" value="1"/>
</dbReference>
<dbReference type="PANTHER" id="PTHR30562:SF1">
    <property type="entry name" value="UVRABC SYSTEM PROTEIN C"/>
    <property type="match status" value="1"/>
</dbReference>
<keyword evidence="2 13" id="KW-0963">Cytoplasm</keyword>
<keyword evidence="18" id="KW-1185">Reference proteome</keyword>
<comment type="function">
    <text evidence="8 13">The UvrABC repair system catalyzes the recognition and processing of DNA lesions. UvrC both incises the 5' and 3' sides of the lesion. The N-terminal half is responsible for the 3' incision and the C-terminal half is responsible for the 5' incision.</text>
</comment>
<dbReference type="Pfam" id="PF22920">
    <property type="entry name" value="UvrC_RNaseH"/>
    <property type="match status" value="1"/>
</dbReference>
<dbReference type="GO" id="GO:0009380">
    <property type="term" value="C:excinuclease repair complex"/>
    <property type="evidence" value="ECO:0007669"/>
    <property type="project" value="InterPro"/>
</dbReference>
<evidence type="ECO:0000256" key="7">
    <source>
        <dbReference type="ARBA" id="ARBA00023236"/>
    </source>
</evidence>
<dbReference type="InterPro" id="IPR035901">
    <property type="entry name" value="GIY-YIG_endonuc_sf"/>
</dbReference>
<feature type="domain" description="UVR" evidence="14">
    <location>
        <begin position="213"/>
        <end position="248"/>
    </location>
</feature>
<dbReference type="PANTHER" id="PTHR30562">
    <property type="entry name" value="UVRC/OXIDOREDUCTASE"/>
    <property type="match status" value="1"/>
</dbReference>
<dbReference type="InterPro" id="IPR001943">
    <property type="entry name" value="UVR_dom"/>
</dbReference>
<evidence type="ECO:0000256" key="8">
    <source>
        <dbReference type="ARBA" id="ARBA00059452"/>
    </source>
</evidence>
<dbReference type="NCBIfam" id="NF001824">
    <property type="entry name" value="PRK00558.1-5"/>
    <property type="match status" value="1"/>
</dbReference>
<dbReference type="Gene3D" id="3.30.420.340">
    <property type="entry name" value="UvrC, RNAse H endonuclease domain"/>
    <property type="match status" value="1"/>
</dbReference>
<dbReference type="SUPFAM" id="SSF82771">
    <property type="entry name" value="GIY-YIG endonuclease"/>
    <property type="match status" value="1"/>
</dbReference>
<keyword evidence="7 13" id="KW-0742">SOS response</keyword>
<dbReference type="GO" id="GO:0003677">
    <property type="term" value="F:DNA binding"/>
    <property type="evidence" value="ECO:0007669"/>
    <property type="project" value="UniProtKB-UniRule"/>
</dbReference>
<dbReference type="InterPro" id="IPR047296">
    <property type="entry name" value="GIY-YIG_UvrC_Cho"/>
</dbReference>
<dbReference type="Gene3D" id="4.10.860.10">
    <property type="entry name" value="UVR domain"/>
    <property type="match status" value="1"/>
</dbReference>
<evidence type="ECO:0000259" key="15">
    <source>
        <dbReference type="PROSITE" id="PS50164"/>
    </source>
</evidence>
<dbReference type="InterPro" id="IPR001162">
    <property type="entry name" value="UvrC_RNase_H_dom"/>
</dbReference>
<comment type="subcellular location">
    <subcellularLocation>
        <location evidence="1 13">Cytoplasm</location>
    </subcellularLocation>
</comment>
<evidence type="ECO:0000256" key="9">
    <source>
        <dbReference type="ARBA" id="ARBA00061531"/>
    </source>
</evidence>
<feature type="domain" description="GIY-YIG" evidence="15">
    <location>
        <begin position="26"/>
        <end position="104"/>
    </location>
</feature>
<dbReference type="PROSITE" id="PS50164">
    <property type="entry name" value="GIY_YIG"/>
    <property type="match status" value="1"/>
</dbReference>
<dbReference type="SMART" id="SM00278">
    <property type="entry name" value="HhH1"/>
    <property type="match status" value="2"/>
</dbReference>
<dbReference type="SUPFAM" id="SSF46600">
    <property type="entry name" value="C-terminal UvrC-binding domain of UvrB"/>
    <property type="match status" value="1"/>
</dbReference>
<evidence type="ECO:0000256" key="1">
    <source>
        <dbReference type="ARBA" id="ARBA00004496"/>
    </source>
</evidence>
<evidence type="ECO:0000256" key="13">
    <source>
        <dbReference type="HAMAP-Rule" id="MF_00203"/>
    </source>
</evidence>
<sequence length="625" mass="71421">MSSGIFYFMPEKEQFNHQDFLKTVSHQPGVYRMYDHKDVVIYIGKAKDLHKRLTSYFRKTVDREKTRVLVTHITNIDVTVTHSETEALVLEHTYIKRYQPRYNVSLRDDKSYPYILITAHKHPQLTSIRSKNKRKGQYFGPYPSGSAVRESLHLMQKLFPVRQCEDSYYQNRSRPCLQFQLKRCLGPCVEMDNPEEYNQQVDLAALFLKGKNIDVINELVMKMGNASQQLDFEAAARYRDQIQALRTIQEQQYVTSDLGEMDVIGFAYKNGIACVHLLFVRSGKVFGSRSYFPKVPADTDISEVIQAFLLQYYLNKDTQQAIPKEVLLTELPEDNDLIESSLSQLAGRKIKLMSPKRGDRHKFLRLALTNAETALTTKLATKSTVLNRFKALEKVLKFDGKIQRMECFDISHTGGEQTVASCVVFNRDGPNKTDYRHYNISGITGGDDYAAMAQVLDRRFKKITDVDKIPDILFIDGGKGQMTQAERVLTQYADNFVIKRPLIIGIAKGVTRKAGLETLILSGALDNVPDIEFYLPSDSPALHLIQHIRDESHRFAITGHRARRNKVKRTSGLENISGVGPKRRQVLLKYMGGLQQLRRASREEIAKVPGISIDLAEKIYDSLHQ</sequence>
<dbReference type="Proteomes" id="UP000250163">
    <property type="component" value="Chromosome MORIYA"/>
</dbReference>
<keyword evidence="4 13" id="KW-0228">DNA excision</keyword>
<evidence type="ECO:0000313" key="17">
    <source>
        <dbReference type="EMBL" id="SQD80574.1"/>
    </source>
</evidence>
<dbReference type="EMBL" id="LS483250">
    <property type="protein sequence ID" value="SQD80574.1"/>
    <property type="molecule type" value="Genomic_DNA"/>
</dbReference>
<evidence type="ECO:0000256" key="3">
    <source>
        <dbReference type="ARBA" id="ARBA00022763"/>
    </source>
</evidence>
<dbReference type="PROSITE" id="PS50151">
    <property type="entry name" value="UVR"/>
    <property type="match status" value="1"/>
</dbReference>
<evidence type="ECO:0000256" key="10">
    <source>
        <dbReference type="ARBA" id="ARBA00062841"/>
    </source>
</evidence>
<dbReference type="GO" id="GO:0005737">
    <property type="term" value="C:cytoplasm"/>
    <property type="evidence" value="ECO:0007669"/>
    <property type="project" value="UniProtKB-SubCell"/>
</dbReference>
<dbReference type="Gene3D" id="1.10.150.20">
    <property type="entry name" value="5' to 3' exonuclease, C-terminal subdomain"/>
    <property type="match status" value="1"/>
</dbReference>
<dbReference type="FunFam" id="3.40.1440.10:FF:000001">
    <property type="entry name" value="UvrABC system protein C"/>
    <property type="match status" value="1"/>
</dbReference>
<evidence type="ECO:0000256" key="12">
    <source>
        <dbReference type="ARBA" id="ARBA00077138"/>
    </source>
</evidence>
<dbReference type="FunFam" id="3.30.420.340:FF:000001">
    <property type="entry name" value="UvrABC system protein C"/>
    <property type="match status" value="1"/>
</dbReference>
<dbReference type="OrthoDB" id="9804933at2"/>
<comment type="similarity">
    <text evidence="9 13">Belongs to the UvrC family.</text>
</comment>
<dbReference type="SMART" id="SM00465">
    <property type="entry name" value="GIYc"/>
    <property type="match status" value="1"/>
</dbReference>
<comment type="subunit">
    <text evidence="10 13">Interacts with UvrB in an incision complex.</text>
</comment>
<dbReference type="HAMAP" id="MF_00203">
    <property type="entry name" value="UvrC"/>
    <property type="match status" value="1"/>
</dbReference>
<dbReference type="AlphaFoldDB" id="A0A330LUF1"/>
<gene>
    <name evidence="13 17" type="primary">uvrC</name>
    <name evidence="17" type="ORF">MORIYA_4122</name>
</gene>
<dbReference type="InterPro" id="IPR010994">
    <property type="entry name" value="RuvA_2-like"/>
</dbReference>
<keyword evidence="17" id="KW-0255">Endonuclease</keyword>
<dbReference type="GO" id="GO:0009432">
    <property type="term" value="P:SOS response"/>
    <property type="evidence" value="ECO:0007669"/>
    <property type="project" value="UniProtKB-UniRule"/>
</dbReference>
<dbReference type="GO" id="GO:0009381">
    <property type="term" value="F:excinuclease ABC activity"/>
    <property type="evidence" value="ECO:0007669"/>
    <property type="project" value="UniProtKB-UniRule"/>
</dbReference>
<dbReference type="Pfam" id="PF08459">
    <property type="entry name" value="UvrC_RNaseH_dom"/>
    <property type="match status" value="1"/>
</dbReference>
<dbReference type="KEGG" id="mya:MORIYA_4122"/>
<evidence type="ECO:0000256" key="6">
    <source>
        <dbReference type="ARBA" id="ARBA00023204"/>
    </source>
</evidence>
<dbReference type="InterPro" id="IPR000305">
    <property type="entry name" value="GIY-YIG_endonuc"/>
</dbReference>